<keyword evidence="5" id="KW-1185">Reference proteome</keyword>
<evidence type="ECO:0000259" key="3">
    <source>
        <dbReference type="Pfam" id="PF03466"/>
    </source>
</evidence>
<evidence type="ECO:0000256" key="2">
    <source>
        <dbReference type="SAM" id="Phobius"/>
    </source>
</evidence>
<keyword evidence="2" id="KW-0472">Membrane</keyword>
<reference evidence="4 5" key="1">
    <citation type="journal article" date="2020" name="G3 (Bethesda)">
        <title>CeMbio - The Caenorhabditis elegans Microbiome Resource.</title>
        <authorList>
            <person name="Dirksen P."/>
            <person name="Assie A."/>
            <person name="Zimmermann J."/>
            <person name="Zhang F."/>
            <person name="Tietje A.M."/>
            <person name="Marsh S.A."/>
            <person name="Felix M.A."/>
            <person name="Shapira M."/>
            <person name="Kaleta C."/>
            <person name="Schulenburg H."/>
            <person name="Samuel B."/>
        </authorList>
    </citation>
    <scope>NUCLEOTIDE SEQUENCE [LARGE SCALE GENOMIC DNA]</scope>
    <source>
        <strain evidence="4 5">BIGb0172</strain>
    </source>
</reference>
<dbReference type="AlphaFoldDB" id="A0A7G5ENL2"/>
<protein>
    <recommendedName>
        <fullName evidence="3">LysR substrate-binding domain-containing protein</fullName>
    </recommendedName>
</protein>
<feature type="domain" description="LysR substrate-binding" evidence="3">
    <location>
        <begin position="3"/>
        <end position="65"/>
    </location>
</feature>
<dbReference type="PANTHER" id="PTHR30537:SF5">
    <property type="entry name" value="HTH-TYPE TRANSCRIPTIONAL ACTIVATOR TTDR-RELATED"/>
    <property type="match status" value="1"/>
</dbReference>
<dbReference type="PANTHER" id="PTHR30537">
    <property type="entry name" value="HTH-TYPE TRANSCRIPTIONAL REGULATOR"/>
    <property type="match status" value="1"/>
</dbReference>
<dbReference type="KEGG" id="cpis:HS961_02540"/>
<dbReference type="EMBL" id="CP058554">
    <property type="protein sequence ID" value="QMV75587.1"/>
    <property type="molecule type" value="Genomic_DNA"/>
</dbReference>
<dbReference type="GO" id="GO:0043565">
    <property type="term" value="F:sequence-specific DNA binding"/>
    <property type="evidence" value="ECO:0007669"/>
    <property type="project" value="TreeGrafter"/>
</dbReference>
<dbReference type="GO" id="GO:0003700">
    <property type="term" value="F:DNA-binding transcription factor activity"/>
    <property type="evidence" value="ECO:0007669"/>
    <property type="project" value="TreeGrafter"/>
</dbReference>
<evidence type="ECO:0000313" key="4">
    <source>
        <dbReference type="EMBL" id="QMV75587.1"/>
    </source>
</evidence>
<sequence>MRVAGRLTVNSFKGIHDACMAGAGIALLSIWYMAEYLQSGRLVAIALEDAQPKELAVWAVYLFFATHQRAQTDFQMRSRLQRW</sequence>
<dbReference type="Pfam" id="PF03466">
    <property type="entry name" value="LysR_substrate"/>
    <property type="match status" value="1"/>
</dbReference>
<gene>
    <name evidence="4" type="ORF">HS961_02540</name>
</gene>
<dbReference type="InterPro" id="IPR058163">
    <property type="entry name" value="LysR-type_TF_proteobact-type"/>
</dbReference>
<evidence type="ECO:0000256" key="1">
    <source>
        <dbReference type="ARBA" id="ARBA00009437"/>
    </source>
</evidence>
<comment type="similarity">
    <text evidence="1">Belongs to the LysR transcriptional regulatory family.</text>
</comment>
<feature type="transmembrane region" description="Helical" evidence="2">
    <location>
        <begin position="15"/>
        <end position="34"/>
    </location>
</feature>
<accession>A0A7G5ENL2</accession>
<evidence type="ECO:0000313" key="5">
    <source>
        <dbReference type="Proteomes" id="UP000515240"/>
    </source>
</evidence>
<proteinExistence type="inferred from homology"/>
<name>A0A7G5ENL2_9BURK</name>
<dbReference type="InterPro" id="IPR005119">
    <property type="entry name" value="LysR_subst-bd"/>
</dbReference>
<dbReference type="GO" id="GO:0006351">
    <property type="term" value="P:DNA-templated transcription"/>
    <property type="evidence" value="ECO:0007669"/>
    <property type="project" value="TreeGrafter"/>
</dbReference>
<dbReference type="SUPFAM" id="SSF53850">
    <property type="entry name" value="Periplasmic binding protein-like II"/>
    <property type="match status" value="1"/>
</dbReference>
<organism evidence="4 5">
    <name type="scientific">Comamonas piscis</name>
    <dbReference type="NCBI Taxonomy" id="1562974"/>
    <lineage>
        <taxon>Bacteria</taxon>
        <taxon>Pseudomonadati</taxon>
        <taxon>Pseudomonadota</taxon>
        <taxon>Betaproteobacteria</taxon>
        <taxon>Burkholderiales</taxon>
        <taxon>Comamonadaceae</taxon>
        <taxon>Comamonas</taxon>
    </lineage>
</organism>
<dbReference type="Gene3D" id="3.40.190.290">
    <property type="match status" value="1"/>
</dbReference>
<dbReference type="Proteomes" id="UP000515240">
    <property type="component" value="Chromosome"/>
</dbReference>
<keyword evidence="2" id="KW-1133">Transmembrane helix</keyword>
<keyword evidence="2" id="KW-0812">Transmembrane</keyword>